<gene>
    <name evidence="1 3" type="ORF">BDZ99DRAFT_460213</name>
</gene>
<evidence type="ECO:0000313" key="2">
    <source>
        <dbReference type="Proteomes" id="UP000504636"/>
    </source>
</evidence>
<reference evidence="1 3" key="1">
    <citation type="journal article" date="2020" name="Stud. Mycol.">
        <title>101 Dothideomycetes genomes: a test case for predicting lifestyles and emergence of pathogens.</title>
        <authorList>
            <person name="Haridas S."/>
            <person name="Albert R."/>
            <person name="Binder M."/>
            <person name="Bloem J."/>
            <person name="Labutti K."/>
            <person name="Salamov A."/>
            <person name="Andreopoulos B."/>
            <person name="Baker S."/>
            <person name="Barry K."/>
            <person name="Bills G."/>
            <person name="Bluhm B."/>
            <person name="Cannon C."/>
            <person name="Castanera R."/>
            <person name="Culley D."/>
            <person name="Daum C."/>
            <person name="Ezra D."/>
            <person name="Gonzalez J."/>
            <person name="Henrissat B."/>
            <person name="Kuo A."/>
            <person name="Liang C."/>
            <person name="Lipzen A."/>
            <person name="Lutzoni F."/>
            <person name="Magnuson J."/>
            <person name="Mondo S."/>
            <person name="Nolan M."/>
            <person name="Ohm R."/>
            <person name="Pangilinan J."/>
            <person name="Park H.-J."/>
            <person name="Ramirez L."/>
            <person name="Alfaro M."/>
            <person name="Sun H."/>
            <person name="Tritt A."/>
            <person name="Yoshinaga Y."/>
            <person name="Zwiers L.-H."/>
            <person name="Turgeon B."/>
            <person name="Goodwin S."/>
            <person name="Spatafora J."/>
            <person name="Crous P."/>
            <person name="Grigoriev I."/>
        </authorList>
    </citation>
    <scope>NUCLEOTIDE SEQUENCE</scope>
    <source>
        <strain evidence="1 3">CBS 304.34</strain>
    </source>
</reference>
<accession>A0A6A6YWS5</accession>
<keyword evidence="2" id="KW-1185">Reference proteome</keyword>
<sequence>MLLDDFRVSRILWSLSLIQFSARVVPLLVLSCDSCLSGFADVLLIFETWLEQYESEKCSRYEQVLNLQGS</sequence>
<dbReference type="RefSeq" id="XP_033579817.1">
    <property type="nucleotide sequence ID" value="XM_033719338.1"/>
</dbReference>
<proteinExistence type="predicted"/>
<evidence type="ECO:0000313" key="3">
    <source>
        <dbReference type="RefSeq" id="XP_033579817.1"/>
    </source>
</evidence>
<organism evidence="1">
    <name type="scientific">Mytilinidion resinicola</name>
    <dbReference type="NCBI Taxonomy" id="574789"/>
    <lineage>
        <taxon>Eukaryota</taxon>
        <taxon>Fungi</taxon>
        <taxon>Dikarya</taxon>
        <taxon>Ascomycota</taxon>
        <taxon>Pezizomycotina</taxon>
        <taxon>Dothideomycetes</taxon>
        <taxon>Pleosporomycetidae</taxon>
        <taxon>Mytilinidiales</taxon>
        <taxon>Mytilinidiaceae</taxon>
        <taxon>Mytilinidion</taxon>
    </lineage>
</organism>
<reference evidence="3" key="2">
    <citation type="submission" date="2020-04" db="EMBL/GenBank/DDBJ databases">
        <authorList>
            <consortium name="NCBI Genome Project"/>
        </authorList>
    </citation>
    <scope>NUCLEOTIDE SEQUENCE</scope>
    <source>
        <strain evidence="3">CBS 304.34</strain>
    </source>
</reference>
<evidence type="ECO:0000313" key="1">
    <source>
        <dbReference type="EMBL" id="KAF2812853.1"/>
    </source>
</evidence>
<name>A0A6A6YWS5_9PEZI</name>
<dbReference type="AlphaFoldDB" id="A0A6A6YWS5"/>
<reference evidence="3" key="3">
    <citation type="submission" date="2025-04" db="UniProtKB">
        <authorList>
            <consortium name="RefSeq"/>
        </authorList>
    </citation>
    <scope>IDENTIFICATION</scope>
    <source>
        <strain evidence="3">CBS 304.34</strain>
    </source>
</reference>
<protein>
    <submittedName>
        <fullName evidence="1 3">Uncharacterized protein</fullName>
    </submittedName>
</protein>
<dbReference type="GeneID" id="54460231"/>
<dbReference type="EMBL" id="MU003696">
    <property type="protein sequence ID" value="KAF2812853.1"/>
    <property type="molecule type" value="Genomic_DNA"/>
</dbReference>
<dbReference type="Proteomes" id="UP000504636">
    <property type="component" value="Unplaced"/>
</dbReference>